<protein>
    <submittedName>
        <fullName evidence="2">Plasmid stabilization system protein like</fullName>
    </submittedName>
</protein>
<evidence type="ECO:0000313" key="2">
    <source>
        <dbReference type="EMBL" id="GCL42241.1"/>
    </source>
</evidence>
<evidence type="ECO:0000256" key="1">
    <source>
        <dbReference type="ARBA" id="ARBA00022649"/>
    </source>
</evidence>
<comment type="caution">
    <text evidence="2">The sequence shown here is derived from an EMBL/GenBank/DDBJ whole genome shotgun (WGS) entry which is preliminary data.</text>
</comment>
<dbReference type="InterPro" id="IPR007712">
    <property type="entry name" value="RelE/ParE_toxin"/>
</dbReference>
<dbReference type="OrthoDB" id="9805098at2"/>
<dbReference type="InterPro" id="IPR052747">
    <property type="entry name" value="TA_system_RelE_toxin"/>
</dbReference>
<keyword evidence="1" id="KW-1277">Toxin-antitoxin system</keyword>
<dbReference type="Pfam" id="PF05016">
    <property type="entry name" value="ParE_toxin"/>
    <property type="match status" value="1"/>
</dbReference>
<dbReference type="AlphaFoldDB" id="A0A480AGN8"/>
<gene>
    <name evidence="2" type="ORF">NIES80_19440</name>
</gene>
<proteinExistence type="predicted"/>
<accession>A0A480AGN8</accession>
<dbReference type="PANTHER" id="PTHR38813">
    <property type="match status" value="1"/>
</dbReference>
<evidence type="ECO:0000313" key="3">
    <source>
        <dbReference type="Proteomes" id="UP000299367"/>
    </source>
</evidence>
<dbReference type="InterPro" id="IPR035093">
    <property type="entry name" value="RelE/ParE_toxin_dom_sf"/>
</dbReference>
<dbReference type="PANTHER" id="PTHR38813:SF1">
    <property type="entry name" value="TOXIN RELE1-RELATED"/>
    <property type="match status" value="1"/>
</dbReference>
<dbReference type="RefSeq" id="WP_137907876.1">
    <property type="nucleotide sequence ID" value="NZ_BJCF01000018.1"/>
</dbReference>
<dbReference type="Gene3D" id="3.30.2310.20">
    <property type="entry name" value="RelE-like"/>
    <property type="match status" value="1"/>
</dbReference>
<organism evidence="2 3">
    <name type="scientific">Dolichospermum planctonicum</name>
    <dbReference type="NCBI Taxonomy" id="136072"/>
    <lineage>
        <taxon>Bacteria</taxon>
        <taxon>Bacillati</taxon>
        <taxon>Cyanobacteriota</taxon>
        <taxon>Cyanophyceae</taxon>
        <taxon>Nostocales</taxon>
        <taxon>Aphanizomenonaceae</taxon>
        <taxon>Dolichospermum</taxon>
    </lineage>
</organism>
<sequence length="86" mass="10339">MTYDIIITKSIQKQLDNLPNNIQERVYDKISQLAKEPRPDGVVNLKGYDNEYRIRIGDYRLVYEIQDEQLIVLLLQCKHRRDVYKK</sequence>
<dbReference type="SUPFAM" id="SSF143011">
    <property type="entry name" value="RelE-like"/>
    <property type="match status" value="1"/>
</dbReference>
<reference evidence="3" key="1">
    <citation type="submission" date="2019-02" db="EMBL/GenBank/DDBJ databases">
        <title>Draft genome sequence of Dolichospermum planctonicum NIES-80.</title>
        <authorList>
            <person name="Yamaguchi H."/>
            <person name="Suzuki S."/>
            <person name="Kawachi M."/>
        </authorList>
    </citation>
    <scope>NUCLEOTIDE SEQUENCE [LARGE SCALE GENOMIC DNA]</scope>
    <source>
        <strain evidence="3">NIES-80</strain>
    </source>
</reference>
<dbReference type="Proteomes" id="UP000299367">
    <property type="component" value="Unassembled WGS sequence"/>
</dbReference>
<name>A0A480AGN8_9CYAN</name>
<dbReference type="EMBL" id="BJCF01000018">
    <property type="protein sequence ID" value="GCL42241.1"/>
    <property type="molecule type" value="Genomic_DNA"/>
</dbReference>